<dbReference type="InterPro" id="IPR036097">
    <property type="entry name" value="HisK_dim/P_sf"/>
</dbReference>
<dbReference type="InterPro" id="IPR004358">
    <property type="entry name" value="Sig_transdc_His_kin-like_C"/>
</dbReference>
<dbReference type="PRINTS" id="PR00344">
    <property type="entry name" value="BCTRLSENSOR"/>
</dbReference>
<dbReference type="InterPro" id="IPR005467">
    <property type="entry name" value="His_kinase_dom"/>
</dbReference>
<feature type="domain" description="Histidine kinase" evidence="12">
    <location>
        <begin position="271"/>
        <end position="468"/>
    </location>
</feature>
<evidence type="ECO:0000256" key="11">
    <source>
        <dbReference type="SAM" id="Phobius"/>
    </source>
</evidence>
<evidence type="ECO:0000259" key="12">
    <source>
        <dbReference type="PROSITE" id="PS50109"/>
    </source>
</evidence>
<dbReference type="InterPro" id="IPR036890">
    <property type="entry name" value="HATPase_C_sf"/>
</dbReference>
<evidence type="ECO:0000256" key="6">
    <source>
        <dbReference type="ARBA" id="ARBA00022692"/>
    </source>
</evidence>
<dbReference type="EMBL" id="CAJZAG010000006">
    <property type="protein sequence ID" value="CAG9175479.1"/>
    <property type="molecule type" value="Genomic_DNA"/>
</dbReference>
<protein>
    <recommendedName>
        <fullName evidence="3">histidine kinase</fullName>
        <ecNumber evidence="3">2.7.13.3</ecNumber>
    </recommendedName>
</protein>
<sequence>MTAPPAAPSTTSSATPSTTQPRAPARSIALRLFAVSTLWVIGALVTTGLILSALFERHVDQTYASQLNREIASLAGSLEWTPAGALVTTRTPADPRYERPYSGAYWHAVGGKSEVRSRSLWDAEFPTHMEREVPTTDAYVATGPRDQSLMVMTRTVRLEGPGAHAGDTPVTIGVAIDRTELRAAKRSFRNLLWLSLAVLGLGLVAAVVAQISFGLLPLKRLREALVAMHRQREITLGGTWPSEVIPLVDEINKLLARNAEAVARSRRQAADLAHAVKTPLAVLTNDIDRLPTEDRQRMAEQFDVMRRQVDRHLARARAAGATRDAGLVPVREVADALVRALSRLHDERALDIEAEGEGMFPGDRQDLIEMLGNLLDNACRWARHRVRLRVAQHDDALEIEIADDGPGIPDAAREAVMSRFVRLDEQAEGSGLGLAIVRDISALYGGELRLERAREGGLAARLRFPVGG</sequence>
<dbReference type="PROSITE" id="PS50109">
    <property type="entry name" value="HIS_KIN"/>
    <property type="match status" value="1"/>
</dbReference>
<keyword evidence="5 13" id="KW-0808">Transferase</keyword>
<evidence type="ECO:0000313" key="14">
    <source>
        <dbReference type="Proteomes" id="UP000706525"/>
    </source>
</evidence>
<evidence type="ECO:0000256" key="2">
    <source>
        <dbReference type="ARBA" id="ARBA00004370"/>
    </source>
</evidence>
<evidence type="ECO:0000256" key="9">
    <source>
        <dbReference type="ARBA" id="ARBA00023136"/>
    </source>
</evidence>
<evidence type="ECO:0000313" key="13">
    <source>
        <dbReference type="EMBL" id="CAG9175479.1"/>
    </source>
</evidence>
<accession>A0ABN7YPV1</accession>
<comment type="catalytic activity">
    <reaction evidence="1">
        <text>ATP + protein L-histidine = ADP + protein N-phospho-L-histidine.</text>
        <dbReference type="EC" id="2.7.13.3"/>
    </reaction>
</comment>
<feature type="transmembrane region" description="Helical" evidence="11">
    <location>
        <begin position="28"/>
        <end position="55"/>
    </location>
</feature>
<comment type="subcellular location">
    <subcellularLocation>
        <location evidence="2">Membrane</location>
    </subcellularLocation>
</comment>
<feature type="region of interest" description="Disordered" evidence="10">
    <location>
        <begin position="1"/>
        <end position="22"/>
    </location>
</feature>
<dbReference type="Gene3D" id="3.30.565.10">
    <property type="entry name" value="Histidine kinase-like ATPase, C-terminal domain"/>
    <property type="match status" value="1"/>
</dbReference>
<comment type="caution">
    <text evidence="13">The sequence shown here is derived from an EMBL/GenBank/DDBJ whole genome shotgun (WGS) entry which is preliminary data.</text>
</comment>
<dbReference type="RefSeq" id="WP_223990135.1">
    <property type="nucleotide sequence ID" value="NZ_CAJZAG010000006.1"/>
</dbReference>
<dbReference type="InterPro" id="IPR050428">
    <property type="entry name" value="TCS_sensor_his_kinase"/>
</dbReference>
<organism evidence="13 14">
    <name type="scientific">Cupriavidus pampae</name>
    <dbReference type="NCBI Taxonomy" id="659251"/>
    <lineage>
        <taxon>Bacteria</taxon>
        <taxon>Pseudomonadati</taxon>
        <taxon>Pseudomonadota</taxon>
        <taxon>Betaproteobacteria</taxon>
        <taxon>Burkholderiales</taxon>
        <taxon>Burkholderiaceae</taxon>
        <taxon>Cupriavidus</taxon>
    </lineage>
</organism>
<dbReference type="Proteomes" id="UP000706525">
    <property type="component" value="Unassembled WGS sequence"/>
</dbReference>
<evidence type="ECO:0000256" key="5">
    <source>
        <dbReference type="ARBA" id="ARBA00022679"/>
    </source>
</evidence>
<dbReference type="SUPFAM" id="SSF47384">
    <property type="entry name" value="Homodimeric domain of signal transducing histidine kinase"/>
    <property type="match status" value="1"/>
</dbReference>
<dbReference type="Pfam" id="PF02518">
    <property type="entry name" value="HATPase_c"/>
    <property type="match status" value="1"/>
</dbReference>
<dbReference type="PANTHER" id="PTHR45436:SF5">
    <property type="entry name" value="SENSOR HISTIDINE KINASE TRCS"/>
    <property type="match status" value="1"/>
</dbReference>
<name>A0ABN7YPV1_9BURK</name>
<evidence type="ECO:0000256" key="7">
    <source>
        <dbReference type="ARBA" id="ARBA00022777"/>
    </source>
</evidence>
<keyword evidence="4" id="KW-0597">Phosphoprotein</keyword>
<feature type="transmembrane region" description="Helical" evidence="11">
    <location>
        <begin position="191"/>
        <end position="216"/>
    </location>
</feature>
<evidence type="ECO:0000256" key="1">
    <source>
        <dbReference type="ARBA" id="ARBA00000085"/>
    </source>
</evidence>
<keyword evidence="14" id="KW-1185">Reference proteome</keyword>
<keyword evidence="6 11" id="KW-0812">Transmembrane</keyword>
<evidence type="ECO:0000256" key="10">
    <source>
        <dbReference type="SAM" id="MobiDB-lite"/>
    </source>
</evidence>
<evidence type="ECO:0000256" key="8">
    <source>
        <dbReference type="ARBA" id="ARBA00022989"/>
    </source>
</evidence>
<dbReference type="InterPro" id="IPR003594">
    <property type="entry name" value="HATPase_dom"/>
</dbReference>
<gene>
    <name evidence="13" type="primary">sasA_14</name>
    <name evidence="13" type="ORF">LMG32289_03326</name>
</gene>
<dbReference type="GO" id="GO:0016740">
    <property type="term" value="F:transferase activity"/>
    <property type="evidence" value="ECO:0007669"/>
    <property type="project" value="UniProtKB-KW"/>
</dbReference>
<dbReference type="SMART" id="SM00387">
    <property type="entry name" value="HATPase_c"/>
    <property type="match status" value="1"/>
</dbReference>
<proteinExistence type="predicted"/>
<keyword evidence="7" id="KW-0418">Kinase</keyword>
<keyword evidence="8 11" id="KW-1133">Transmembrane helix</keyword>
<evidence type="ECO:0000256" key="3">
    <source>
        <dbReference type="ARBA" id="ARBA00012438"/>
    </source>
</evidence>
<dbReference type="PANTHER" id="PTHR45436">
    <property type="entry name" value="SENSOR HISTIDINE KINASE YKOH"/>
    <property type="match status" value="1"/>
</dbReference>
<reference evidence="13 14" key="1">
    <citation type="submission" date="2021-08" db="EMBL/GenBank/DDBJ databases">
        <authorList>
            <person name="Peeters C."/>
        </authorList>
    </citation>
    <scope>NUCLEOTIDE SEQUENCE [LARGE SCALE GENOMIC DNA]</scope>
    <source>
        <strain evidence="13 14">LMG 32289</strain>
    </source>
</reference>
<evidence type="ECO:0000256" key="4">
    <source>
        <dbReference type="ARBA" id="ARBA00022553"/>
    </source>
</evidence>
<dbReference type="EC" id="2.7.13.3" evidence="3"/>
<dbReference type="SUPFAM" id="SSF55874">
    <property type="entry name" value="ATPase domain of HSP90 chaperone/DNA topoisomerase II/histidine kinase"/>
    <property type="match status" value="1"/>
</dbReference>
<keyword evidence="9 11" id="KW-0472">Membrane</keyword>